<dbReference type="EMBL" id="BMPF01000003">
    <property type="protein sequence ID" value="GGL37082.1"/>
    <property type="molecule type" value="Genomic_DNA"/>
</dbReference>
<protein>
    <recommendedName>
        <fullName evidence="1">DUF7968 domain-containing protein</fullName>
    </recommendedName>
</protein>
<evidence type="ECO:0000313" key="3">
    <source>
        <dbReference type="Proteomes" id="UP000628840"/>
    </source>
</evidence>
<feature type="domain" description="DUF7968" evidence="1">
    <location>
        <begin position="4"/>
        <end position="87"/>
    </location>
</feature>
<accession>A0A830FDX9</accession>
<evidence type="ECO:0000313" key="2">
    <source>
        <dbReference type="EMBL" id="GGL37082.1"/>
    </source>
</evidence>
<dbReference type="Pfam" id="PF25922">
    <property type="entry name" value="DUF7968"/>
    <property type="match status" value="1"/>
</dbReference>
<keyword evidence="3" id="KW-1185">Reference proteome</keyword>
<dbReference type="RefSeq" id="WP_188883685.1">
    <property type="nucleotide sequence ID" value="NZ_BMPF01000003.1"/>
</dbReference>
<sequence length="89" mass="9688">MSETRTRADEVVVSFAPADERTASELDAPSYRRYLTRAHEGPVAIGDEWAEFVSCGCGSTRDVTLRVEAADGDVVDAETAFVFEARADD</sequence>
<gene>
    <name evidence="2" type="ORF">GCM10009037_20790</name>
</gene>
<reference evidence="2 3" key="1">
    <citation type="journal article" date="2019" name="Int. J. Syst. Evol. Microbiol.">
        <title>The Global Catalogue of Microorganisms (GCM) 10K type strain sequencing project: providing services to taxonomists for standard genome sequencing and annotation.</title>
        <authorList>
            <consortium name="The Broad Institute Genomics Platform"/>
            <consortium name="The Broad Institute Genome Sequencing Center for Infectious Disease"/>
            <person name="Wu L."/>
            <person name="Ma J."/>
        </authorList>
    </citation>
    <scope>NUCLEOTIDE SEQUENCE [LARGE SCALE GENOMIC DNA]</scope>
    <source>
        <strain evidence="2 3">JCM 19585</strain>
    </source>
</reference>
<name>A0A830FDX9_9EURY</name>
<proteinExistence type="predicted"/>
<dbReference type="InterPro" id="IPR058274">
    <property type="entry name" value="DUF7968"/>
</dbReference>
<dbReference type="OrthoDB" id="239888at2157"/>
<evidence type="ECO:0000259" key="1">
    <source>
        <dbReference type="Pfam" id="PF25922"/>
    </source>
</evidence>
<dbReference type="Proteomes" id="UP000628840">
    <property type="component" value="Unassembled WGS sequence"/>
</dbReference>
<organism evidence="2 3">
    <name type="scientific">Halarchaeum grantii</name>
    <dbReference type="NCBI Taxonomy" id="1193105"/>
    <lineage>
        <taxon>Archaea</taxon>
        <taxon>Methanobacteriati</taxon>
        <taxon>Methanobacteriota</taxon>
        <taxon>Stenosarchaea group</taxon>
        <taxon>Halobacteria</taxon>
        <taxon>Halobacteriales</taxon>
        <taxon>Halobacteriaceae</taxon>
    </lineage>
</organism>
<dbReference type="AlphaFoldDB" id="A0A830FDX9"/>
<comment type="caution">
    <text evidence="2">The sequence shown here is derived from an EMBL/GenBank/DDBJ whole genome shotgun (WGS) entry which is preliminary data.</text>
</comment>